<name>A0A6L4WNW9_9BACT</name>
<dbReference type="GO" id="GO:0051537">
    <property type="term" value="F:2 iron, 2 sulfur cluster binding"/>
    <property type="evidence" value="ECO:0007669"/>
    <property type="project" value="InterPro"/>
</dbReference>
<evidence type="ECO:0000256" key="2">
    <source>
        <dbReference type="ARBA" id="ARBA00022630"/>
    </source>
</evidence>
<dbReference type="InterPro" id="IPR001041">
    <property type="entry name" value="2Fe-2S_ferredoxin-type"/>
</dbReference>
<dbReference type="EMBL" id="WFKJ01000055">
    <property type="protein sequence ID" value="KAB7888069.1"/>
    <property type="molecule type" value="Genomic_DNA"/>
</dbReference>
<dbReference type="InterPro" id="IPR001433">
    <property type="entry name" value="OxRdtase_FAD/NAD-bd"/>
</dbReference>
<dbReference type="InterPro" id="IPR017938">
    <property type="entry name" value="Riboflavin_synthase-like_b-brl"/>
</dbReference>
<dbReference type="PROSITE" id="PS51085">
    <property type="entry name" value="2FE2S_FER_2"/>
    <property type="match status" value="1"/>
</dbReference>
<dbReference type="PANTHER" id="PTHR43644:SF1">
    <property type="entry name" value="NAD(P)H-FLAVIN REDUCTASE"/>
    <property type="match status" value="1"/>
</dbReference>
<dbReference type="PRINTS" id="PR00410">
    <property type="entry name" value="PHEHYDRXLASE"/>
</dbReference>
<protein>
    <submittedName>
        <fullName evidence="7">2Fe-2S iron-sulfur cluster binding domain-containing protein</fullName>
    </submittedName>
</protein>
<dbReference type="SUPFAM" id="SSF63380">
    <property type="entry name" value="Riboflavin synthase domain-like"/>
    <property type="match status" value="1"/>
</dbReference>
<feature type="domain" description="FAD-binding FR-type" evidence="6">
    <location>
        <begin position="102"/>
        <end position="201"/>
    </location>
</feature>
<dbReference type="Pfam" id="PF00970">
    <property type="entry name" value="FAD_binding_6"/>
    <property type="match status" value="1"/>
</dbReference>
<dbReference type="CDD" id="cd00207">
    <property type="entry name" value="fer2"/>
    <property type="match status" value="1"/>
</dbReference>
<dbReference type="PROSITE" id="PS00197">
    <property type="entry name" value="2FE2S_FER_1"/>
    <property type="match status" value="1"/>
</dbReference>
<evidence type="ECO:0000256" key="3">
    <source>
        <dbReference type="ARBA" id="ARBA00022827"/>
    </source>
</evidence>
<keyword evidence="3" id="KW-0274">FAD</keyword>
<dbReference type="InterPro" id="IPR006058">
    <property type="entry name" value="2Fe2S_fd_BS"/>
</dbReference>
<evidence type="ECO:0000259" key="6">
    <source>
        <dbReference type="PROSITE" id="PS51384"/>
    </source>
</evidence>
<evidence type="ECO:0000313" key="10">
    <source>
        <dbReference type="Proteomes" id="UP000472839"/>
    </source>
</evidence>
<keyword evidence="1" id="KW-0813">Transport</keyword>
<keyword evidence="4" id="KW-0408">Iron</keyword>
<feature type="domain" description="2Fe-2S ferredoxin-type" evidence="5">
    <location>
        <begin position="3"/>
        <end position="93"/>
    </location>
</feature>
<keyword evidence="2" id="KW-0285">Flavoprotein</keyword>
<dbReference type="Gene3D" id="2.40.30.10">
    <property type="entry name" value="Translation factors"/>
    <property type="match status" value="1"/>
</dbReference>
<dbReference type="Proteomes" id="UP000472839">
    <property type="component" value="Unassembled WGS sequence"/>
</dbReference>
<dbReference type="InterPro" id="IPR008333">
    <property type="entry name" value="Cbr1-like_FAD-bd_dom"/>
</dbReference>
<evidence type="ECO:0000313" key="9">
    <source>
        <dbReference type="Proteomes" id="UP000461010"/>
    </source>
</evidence>
<dbReference type="InterPro" id="IPR012675">
    <property type="entry name" value="Beta-grasp_dom_sf"/>
</dbReference>
<dbReference type="PANTHER" id="PTHR43644">
    <property type="entry name" value="NA(+)-TRANSLOCATING NADH-QUINONE REDUCTASE SUBUNIT"/>
    <property type="match status" value="1"/>
</dbReference>
<dbReference type="SUPFAM" id="SSF54292">
    <property type="entry name" value="2Fe-2S ferredoxin-like"/>
    <property type="match status" value="1"/>
</dbReference>
<dbReference type="EMBL" id="WFKK01000079">
    <property type="protein sequence ID" value="KAB7884583.1"/>
    <property type="molecule type" value="Genomic_DNA"/>
</dbReference>
<dbReference type="RefSeq" id="WP_152191880.1">
    <property type="nucleotide sequence ID" value="NZ_WFKI01000042.1"/>
</dbReference>
<dbReference type="Gene3D" id="3.10.20.30">
    <property type="match status" value="1"/>
</dbReference>
<dbReference type="InterPro" id="IPR017927">
    <property type="entry name" value="FAD-bd_FR_type"/>
</dbReference>
<dbReference type="GO" id="GO:0016491">
    <property type="term" value="F:oxidoreductase activity"/>
    <property type="evidence" value="ECO:0007669"/>
    <property type="project" value="InterPro"/>
</dbReference>
<reference evidence="9 10" key="1">
    <citation type="submission" date="2019-10" db="EMBL/GenBank/DDBJ databases">
        <title>Poseidonibacter ostreae sp. nov., isolated from the gut of the Ostrea denselamellosa.</title>
        <authorList>
            <person name="Choi A."/>
        </authorList>
    </citation>
    <scope>NUCLEOTIDE SEQUENCE [LARGE SCALE GENOMIC DNA]</scope>
    <source>
        <strain evidence="7 10">SJOD-M-33</strain>
        <strain evidence="8 9">SJOD-M-5</strain>
    </source>
</reference>
<dbReference type="InterPro" id="IPR036010">
    <property type="entry name" value="2Fe-2S_ferredoxin-like_sf"/>
</dbReference>
<dbReference type="Pfam" id="PF00111">
    <property type="entry name" value="Fer2"/>
    <property type="match status" value="1"/>
</dbReference>
<keyword evidence="9" id="KW-1185">Reference proteome</keyword>
<proteinExistence type="predicted"/>
<organism evidence="7 10">
    <name type="scientific">Poseidonibacter ostreae</name>
    <dbReference type="NCBI Taxonomy" id="2654171"/>
    <lineage>
        <taxon>Bacteria</taxon>
        <taxon>Pseudomonadati</taxon>
        <taxon>Campylobacterota</taxon>
        <taxon>Epsilonproteobacteria</taxon>
        <taxon>Campylobacterales</taxon>
        <taxon>Arcobacteraceae</taxon>
        <taxon>Poseidonibacter</taxon>
    </lineage>
</organism>
<dbReference type="SUPFAM" id="SSF52343">
    <property type="entry name" value="Ferredoxin reductase-like, C-terminal NADP-linked domain"/>
    <property type="match status" value="1"/>
</dbReference>
<evidence type="ECO:0000256" key="1">
    <source>
        <dbReference type="ARBA" id="ARBA00022448"/>
    </source>
</evidence>
<accession>A0A6L4WNW9</accession>
<dbReference type="InterPro" id="IPR039261">
    <property type="entry name" value="FNR_nucleotide-bd"/>
</dbReference>
<dbReference type="Proteomes" id="UP000461010">
    <property type="component" value="Unassembled WGS sequence"/>
</dbReference>
<evidence type="ECO:0000259" key="5">
    <source>
        <dbReference type="PROSITE" id="PS51085"/>
    </source>
</evidence>
<dbReference type="Pfam" id="PF00175">
    <property type="entry name" value="NAD_binding_1"/>
    <property type="match status" value="1"/>
</dbReference>
<evidence type="ECO:0000313" key="8">
    <source>
        <dbReference type="EMBL" id="KAB7888069.1"/>
    </source>
</evidence>
<evidence type="ECO:0000313" key="7">
    <source>
        <dbReference type="EMBL" id="KAB7884583.1"/>
    </source>
</evidence>
<dbReference type="Gene3D" id="3.40.50.80">
    <property type="entry name" value="Nucleotide-binding domain of ferredoxin-NADP reductase (FNR) module"/>
    <property type="match status" value="1"/>
</dbReference>
<evidence type="ECO:0000256" key="4">
    <source>
        <dbReference type="ARBA" id="ARBA00023004"/>
    </source>
</evidence>
<dbReference type="AlphaFoldDB" id="A0A6L4WNW9"/>
<comment type="caution">
    <text evidence="7">The sequence shown here is derived from an EMBL/GenBank/DDBJ whole genome shotgun (WGS) entry which is preliminary data.</text>
</comment>
<dbReference type="PROSITE" id="PS51384">
    <property type="entry name" value="FAD_FR"/>
    <property type="match status" value="1"/>
</dbReference>
<sequence>MACKLEIEPTGDIVDIQEGQTLLDAALRQGVYLPHACNHGLCGTCKVEVLEGEVDLGDASPFALMESERDDGFCLACTATADEDVVIEAEIDVDVDARSIPIKDIMGTVVKREMLTPRILGLWIELDEEIDFQAGQYINYHVPGFDEPRAFSLANQPSTGKVIELNIGIIPDGEATPWIHNNVKVGDRRKITGPFGRFFVKRSAQKPMIFFAGGSGLSSPKSMILDELENGCTQDITLFHGARNEEELYYADMFRGLESKHENFRYIPVLSDNKNENWTGEIGFTNDVAKKIYDNQFAGNKAYLCGPPMMSDACITALMQGRLFEKDIHTEKFFSRADLYKEEVKSPLFKSI</sequence>
<gene>
    <name evidence="8" type="ORF">GBG18_13505</name>
    <name evidence="7" type="ORF">GBG19_15560</name>
</gene>